<reference evidence="2" key="2">
    <citation type="journal article" date="2023" name="IMA Fungus">
        <title>Comparative genomic study of the Penicillium genus elucidates a diverse pangenome and 15 lateral gene transfer events.</title>
        <authorList>
            <person name="Petersen C."/>
            <person name="Sorensen T."/>
            <person name="Nielsen M.R."/>
            <person name="Sondergaard T.E."/>
            <person name="Sorensen J.L."/>
            <person name="Fitzpatrick D.A."/>
            <person name="Frisvad J.C."/>
            <person name="Nielsen K.L."/>
        </authorList>
    </citation>
    <scope>NUCLEOTIDE SEQUENCE</scope>
    <source>
        <strain evidence="2">IBT 26290</strain>
    </source>
</reference>
<comment type="caution">
    <text evidence="2">The sequence shown here is derived from an EMBL/GenBank/DDBJ whole genome shotgun (WGS) entry which is preliminary data.</text>
</comment>
<accession>A0A9W9LK83</accession>
<sequence>MASATNRAARGSDRIRGAETQPSTTTGRADVATWRRGDDDLDGSNQVGGQAAPESTEVQKVVV</sequence>
<protein>
    <submittedName>
        <fullName evidence="2">Uncharacterized protein</fullName>
    </submittedName>
</protein>
<feature type="region of interest" description="Disordered" evidence="1">
    <location>
        <begin position="1"/>
        <end position="63"/>
    </location>
</feature>
<name>A0A9W9LK83_9EURO</name>
<dbReference type="EMBL" id="JAPQKN010000004">
    <property type="protein sequence ID" value="KAJ5160353.1"/>
    <property type="molecule type" value="Genomic_DNA"/>
</dbReference>
<dbReference type="GeneID" id="81428658"/>
<reference evidence="2" key="1">
    <citation type="submission" date="2022-11" db="EMBL/GenBank/DDBJ databases">
        <authorList>
            <person name="Petersen C."/>
        </authorList>
    </citation>
    <scope>NUCLEOTIDE SEQUENCE</scope>
    <source>
        <strain evidence="2">IBT 26290</strain>
    </source>
</reference>
<evidence type="ECO:0000313" key="3">
    <source>
        <dbReference type="Proteomes" id="UP001149163"/>
    </source>
</evidence>
<evidence type="ECO:0000313" key="2">
    <source>
        <dbReference type="EMBL" id="KAJ5160353.1"/>
    </source>
</evidence>
<evidence type="ECO:0000256" key="1">
    <source>
        <dbReference type="SAM" id="MobiDB-lite"/>
    </source>
</evidence>
<proteinExistence type="predicted"/>
<dbReference type="RefSeq" id="XP_056541911.1">
    <property type="nucleotide sequence ID" value="XM_056689482.1"/>
</dbReference>
<dbReference type="AlphaFoldDB" id="A0A9W9LK83"/>
<dbReference type="Proteomes" id="UP001149163">
    <property type="component" value="Unassembled WGS sequence"/>
</dbReference>
<keyword evidence="3" id="KW-1185">Reference proteome</keyword>
<gene>
    <name evidence="2" type="ORF">N7482_007357</name>
</gene>
<organism evidence="2 3">
    <name type="scientific">Penicillium canariense</name>
    <dbReference type="NCBI Taxonomy" id="189055"/>
    <lineage>
        <taxon>Eukaryota</taxon>
        <taxon>Fungi</taxon>
        <taxon>Dikarya</taxon>
        <taxon>Ascomycota</taxon>
        <taxon>Pezizomycotina</taxon>
        <taxon>Eurotiomycetes</taxon>
        <taxon>Eurotiomycetidae</taxon>
        <taxon>Eurotiales</taxon>
        <taxon>Aspergillaceae</taxon>
        <taxon>Penicillium</taxon>
    </lineage>
</organism>